<dbReference type="UniPathway" id="UPA00557">
    <property type="reaction ID" value="UER00612"/>
</dbReference>
<dbReference type="InterPro" id="IPR002123">
    <property type="entry name" value="Plipid/glycerol_acylTrfase"/>
</dbReference>
<comment type="pathway">
    <text evidence="2">Phospholipid metabolism; CDP-diacylglycerol biosynthesis; CDP-diacylglycerol from sn-glycerol 3-phosphate: step 1/3.</text>
</comment>
<reference evidence="8 9" key="1">
    <citation type="submission" date="2014-03" db="EMBL/GenBank/DDBJ databases">
        <title>Bradyrhizobium valentinum sp. nov., isolated from effective nodules of Lupinus mariae-josephae, a lupine endemic of basic-lime soils in Eastern Spain.</title>
        <authorList>
            <person name="Duran D."/>
            <person name="Rey L."/>
            <person name="Navarro A."/>
            <person name="Busquets A."/>
            <person name="Imperial J."/>
            <person name="Ruiz-Argueso T."/>
        </authorList>
    </citation>
    <scope>NUCLEOTIDE SEQUENCE [LARGE SCALE GENOMIC DNA]</scope>
    <source>
        <strain evidence="8 9">PAC68</strain>
    </source>
</reference>
<dbReference type="PANTHER" id="PTHR12563">
    <property type="entry name" value="GLYCEROL-3-PHOSPHATE ACYLTRANSFERASE"/>
    <property type="match status" value="1"/>
</dbReference>
<dbReference type="GO" id="GO:0004366">
    <property type="term" value="F:glycerol-3-phosphate O-acyltransferase activity"/>
    <property type="evidence" value="ECO:0007669"/>
    <property type="project" value="UniProtKB-EC"/>
</dbReference>
<dbReference type="EMBL" id="LLXZ01000003">
    <property type="protein sequence ID" value="KRR15319.1"/>
    <property type="molecule type" value="Genomic_DNA"/>
</dbReference>
<accession>A0A0R3M549</accession>
<dbReference type="Proteomes" id="UP000050863">
    <property type="component" value="Unassembled WGS sequence"/>
</dbReference>
<dbReference type="OrthoDB" id="335193at2"/>
<feature type="transmembrane region" description="Helical" evidence="6">
    <location>
        <begin position="6"/>
        <end position="29"/>
    </location>
</feature>
<feature type="domain" description="Phospholipid/glycerol acyltransferase" evidence="7">
    <location>
        <begin position="151"/>
        <end position="275"/>
    </location>
</feature>
<gene>
    <name evidence="8" type="ORF">CQ12_16180</name>
</gene>
<dbReference type="AlphaFoldDB" id="A0A0R3M549"/>
<dbReference type="GO" id="GO:0012505">
    <property type="term" value="C:endomembrane system"/>
    <property type="evidence" value="ECO:0007669"/>
    <property type="project" value="UniProtKB-SubCell"/>
</dbReference>
<sequence length="490" mass="55258">MGSQVSLPLWVVVLMAVFAILATLDRILIPSVRWALRRRANRAIEELNTKLKLRIQPFKLTERQVLIDRLVFDPEVLRAAEEYSLQTGVPNEVAMEKVRRYAREIVPAFSAYAYFRVGTRIARAVSHMLYRVRIGVRNDEALAAVDPASSVIFVINHRSNMDYVLVTYVASTSSALSYAVGEWAKVWGLSNLIRSMGAYFIARDSGEALYRKVLSRYVHMATAAGVTQAVFPEGGLSRDGKLRPPKFGLLSYMVADFDPHGPRDVVFIPVAVNYDRVLEDRMLTSAANTEPGKKPVFGFNAAVFARHFFRHLWLAMRGEWYRFGYTCVSFGEPVSLRNYVEARKIDFRVLAAEPRRIEVERLGNELMEAVGRVVPALPVSLVSTAILAAGDQPLTLLEIKGRVSALIGELERLGTYVHIPRADRDYAISVGLRMLTLRHLVIETDDTYRVNPKEMVLLHYYANAIVHLFRDEDTDIGSDVAARWTERVAP</sequence>
<evidence type="ECO:0000256" key="3">
    <source>
        <dbReference type="ARBA" id="ARBA00013113"/>
    </source>
</evidence>
<evidence type="ECO:0000259" key="7">
    <source>
        <dbReference type="SMART" id="SM00563"/>
    </source>
</evidence>
<name>A0A0R3M549_9BRAD</name>
<comment type="subcellular location">
    <subcellularLocation>
        <location evidence="1">Endomembrane system</location>
        <topology evidence="1">Peripheral membrane protein</topology>
    </subcellularLocation>
</comment>
<keyword evidence="6" id="KW-0472">Membrane</keyword>
<evidence type="ECO:0000256" key="6">
    <source>
        <dbReference type="SAM" id="Phobius"/>
    </source>
</evidence>
<keyword evidence="6" id="KW-0812">Transmembrane</keyword>
<dbReference type="GO" id="GO:0016024">
    <property type="term" value="P:CDP-diacylglycerol biosynthetic process"/>
    <property type="evidence" value="ECO:0007669"/>
    <property type="project" value="UniProtKB-UniPathway"/>
</dbReference>
<dbReference type="STRING" id="280332.CQ12_16180"/>
<evidence type="ECO:0000256" key="4">
    <source>
        <dbReference type="ARBA" id="ARBA00013432"/>
    </source>
</evidence>
<dbReference type="InterPro" id="IPR045520">
    <property type="entry name" value="GPAT/DHAPAT_C"/>
</dbReference>
<dbReference type="GO" id="GO:0005886">
    <property type="term" value="C:plasma membrane"/>
    <property type="evidence" value="ECO:0007669"/>
    <property type="project" value="TreeGrafter"/>
</dbReference>
<protein>
    <recommendedName>
        <fullName evidence="4">Glycerol-3-phosphate acyltransferase</fullName>
        <ecNumber evidence="3">2.3.1.15</ecNumber>
    </recommendedName>
</protein>
<comment type="caution">
    <text evidence="8">The sequence shown here is derived from an EMBL/GenBank/DDBJ whole genome shotgun (WGS) entry which is preliminary data.</text>
</comment>
<evidence type="ECO:0000256" key="2">
    <source>
        <dbReference type="ARBA" id="ARBA00004765"/>
    </source>
</evidence>
<organism evidence="8 9">
    <name type="scientific">Bradyrhizobium jicamae</name>
    <dbReference type="NCBI Taxonomy" id="280332"/>
    <lineage>
        <taxon>Bacteria</taxon>
        <taxon>Pseudomonadati</taxon>
        <taxon>Pseudomonadota</taxon>
        <taxon>Alphaproteobacteria</taxon>
        <taxon>Hyphomicrobiales</taxon>
        <taxon>Nitrobacteraceae</taxon>
        <taxon>Bradyrhizobium</taxon>
    </lineage>
</organism>
<evidence type="ECO:0000313" key="9">
    <source>
        <dbReference type="Proteomes" id="UP000050863"/>
    </source>
</evidence>
<dbReference type="SMART" id="SM00563">
    <property type="entry name" value="PlsC"/>
    <property type="match status" value="1"/>
</dbReference>
<dbReference type="Pfam" id="PF19277">
    <property type="entry name" value="GPAT_C"/>
    <property type="match status" value="1"/>
</dbReference>
<proteinExistence type="predicted"/>
<dbReference type="InterPro" id="IPR022284">
    <property type="entry name" value="GPAT/DHAPAT"/>
</dbReference>
<comment type="catalytic activity">
    <reaction evidence="5">
        <text>sn-glycerol 3-phosphate + an acyl-CoA = a 1-acyl-sn-glycero-3-phosphate + CoA</text>
        <dbReference type="Rhea" id="RHEA:15325"/>
        <dbReference type="ChEBI" id="CHEBI:57287"/>
        <dbReference type="ChEBI" id="CHEBI:57597"/>
        <dbReference type="ChEBI" id="CHEBI:57970"/>
        <dbReference type="ChEBI" id="CHEBI:58342"/>
        <dbReference type="EC" id="2.3.1.15"/>
    </reaction>
</comment>
<dbReference type="SUPFAM" id="SSF69593">
    <property type="entry name" value="Glycerol-3-phosphate (1)-acyltransferase"/>
    <property type="match status" value="1"/>
</dbReference>
<evidence type="ECO:0000256" key="5">
    <source>
        <dbReference type="ARBA" id="ARBA00048427"/>
    </source>
</evidence>
<evidence type="ECO:0000313" key="8">
    <source>
        <dbReference type="EMBL" id="KRR15319.1"/>
    </source>
</evidence>
<keyword evidence="9" id="KW-1185">Reference proteome</keyword>
<dbReference type="EC" id="2.3.1.15" evidence="3"/>
<dbReference type="PANTHER" id="PTHR12563:SF17">
    <property type="entry name" value="DIHYDROXYACETONE PHOSPHATE ACYLTRANSFERASE"/>
    <property type="match status" value="1"/>
</dbReference>
<evidence type="ECO:0000256" key="1">
    <source>
        <dbReference type="ARBA" id="ARBA00004184"/>
    </source>
</evidence>
<dbReference type="Pfam" id="PF01553">
    <property type="entry name" value="Acyltransferase"/>
    <property type="match status" value="1"/>
</dbReference>
<dbReference type="RefSeq" id="WP_057833431.1">
    <property type="nucleotide sequence ID" value="NZ_LLXZ01000003.1"/>
</dbReference>
<keyword evidence="6" id="KW-1133">Transmembrane helix</keyword>